<comment type="similarity">
    <text evidence="2">Belongs to the EMC10 family.</text>
</comment>
<dbReference type="PANTHER" id="PTHR21397">
    <property type="entry name" value="CHROMATIN COMPLEXES SUBUNIT BAP18-RELATED"/>
    <property type="match status" value="1"/>
</dbReference>
<keyword evidence="11" id="KW-1185">Reference proteome</keyword>
<dbReference type="EMBL" id="OV121133">
    <property type="protein sequence ID" value="CAH0552079.1"/>
    <property type="molecule type" value="Genomic_DNA"/>
</dbReference>
<comment type="subcellular location">
    <subcellularLocation>
        <location evidence="1">Endoplasmic reticulum membrane</location>
        <topology evidence="1">Single-pass type I membrane protein</topology>
    </subcellularLocation>
</comment>
<dbReference type="OrthoDB" id="1894652at2759"/>
<proteinExistence type="inferred from homology"/>
<keyword evidence="4" id="KW-0812">Transmembrane</keyword>
<keyword evidence="7" id="KW-1133">Transmembrane helix</keyword>
<gene>
    <name evidence="10" type="ORF">MELIAE_LOCUS4538</name>
</gene>
<keyword evidence="6" id="KW-0256">Endoplasmic reticulum</keyword>
<evidence type="ECO:0000256" key="4">
    <source>
        <dbReference type="ARBA" id="ARBA00022692"/>
    </source>
</evidence>
<name>A0A9P0AZT6_BRAAE</name>
<evidence type="ECO:0000256" key="2">
    <source>
        <dbReference type="ARBA" id="ARBA00007695"/>
    </source>
</evidence>
<evidence type="ECO:0000313" key="11">
    <source>
        <dbReference type="Proteomes" id="UP001154078"/>
    </source>
</evidence>
<keyword evidence="8" id="KW-0472">Membrane</keyword>
<keyword evidence="5 9" id="KW-0732">Signal</keyword>
<evidence type="ECO:0000256" key="5">
    <source>
        <dbReference type="ARBA" id="ARBA00022729"/>
    </source>
</evidence>
<accession>A0A9P0AZT6</accession>
<evidence type="ECO:0000256" key="3">
    <source>
        <dbReference type="ARBA" id="ARBA00020105"/>
    </source>
</evidence>
<dbReference type="Proteomes" id="UP001154078">
    <property type="component" value="Chromosome 2"/>
</dbReference>
<feature type="signal peptide" evidence="9">
    <location>
        <begin position="1"/>
        <end position="20"/>
    </location>
</feature>
<evidence type="ECO:0000256" key="8">
    <source>
        <dbReference type="ARBA" id="ARBA00023136"/>
    </source>
</evidence>
<evidence type="ECO:0000256" key="1">
    <source>
        <dbReference type="ARBA" id="ARBA00004115"/>
    </source>
</evidence>
<evidence type="ECO:0000256" key="9">
    <source>
        <dbReference type="SAM" id="SignalP"/>
    </source>
</evidence>
<organism evidence="10 11">
    <name type="scientific">Brassicogethes aeneus</name>
    <name type="common">Rape pollen beetle</name>
    <name type="synonym">Meligethes aeneus</name>
    <dbReference type="NCBI Taxonomy" id="1431903"/>
    <lineage>
        <taxon>Eukaryota</taxon>
        <taxon>Metazoa</taxon>
        <taxon>Ecdysozoa</taxon>
        <taxon>Arthropoda</taxon>
        <taxon>Hexapoda</taxon>
        <taxon>Insecta</taxon>
        <taxon>Pterygota</taxon>
        <taxon>Neoptera</taxon>
        <taxon>Endopterygota</taxon>
        <taxon>Coleoptera</taxon>
        <taxon>Polyphaga</taxon>
        <taxon>Cucujiformia</taxon>
        <taxon>Nitidulidae</taxon>
        <taxon>Meligethinae</taxon>
        <taxon>Brassicogethes</taxon>
    </lineage>
</organism>
<dbReference type="AlphaFoldDB" id="A0A9P0AZT6"/>
<feature type="chain" id="PRO_5040178647" description="ER membrane protein complex subunit 10" evidence="9">
    <location>
        <begin position="21"/>
        <end position="225"/>
    </location>
</feature>
<evidence type="ECO:0000256" key="7">
    <source>
        <dbReference type="ARBA" id="ARBA00022989"/>
    </source>
</evidence>
<evidence type="ECO:0000313" key="10">
    <source>
        <dbReference type="EMBL" id="CAH0552079.1"/>
    </source>
</evidence>
<sequence>MLKYSVLIFFLLCRMAPLYCLEQDSSVSIKLYHSLTGVKEPNFTERSTITIHSLRSGQAIVDQKPLSQQDKIQLQKLAINNEFYQIKAVATAADGSKQEFISTLKACMLAEAELDERLSVSLDYTGRVIGITSVVASKGTCEGSSVPLSKFKDFTTNVYVRHSETGPIPDTATYIQKLEREREARERGDTKDNRSFIAKYWMYIVPVVIVMLISSASNPEAGGGN</sequence>
<dbReference type="GO" id="GO:0072546">
    <property type="term" value="C:EMC complex"/>
    <property type="evidence" value="ECO:0007669"/>
    <property type="project" value="TreeGrafter"/>
</dbReference>
<evidence type="ECO:0000256" key="6">
    <source>
        <dbReference type="ARBA" id="ARBA00022824"/>
    </source>
</evidence>
<protein>
    <recommendedName>
        <fullName evidence="3">ER membrane protein complex subunit 10</fullName>
    </recommendedName>
</protein>
<dbReference type="PANTHER" id="PTHR21397:SF4">
    <property type="entry name" value="ER MEMBRANE PROTEIN COMPLEX SUBUNIT 10"/>
    <property type="match status" value="1"/>
</dbReference>
<reference evidence="10" key="1">
    <citation type="submission" date="2021-12" db="EMBL/GenBank/DDBJ databases">
        <authorList>
            <person name="King R."/>
        </authorList>
    </citation>
    <scope>NUCLEOTIDE SEQUENCE</scope>
</reference>
<dbReference type="CDD" id="cd22209">
    <property type="entry name" value="EMC10"/>
    <property type="match status" value="1"/>
</dbReference>
<dbReference type="Pfam" id="PF21203">
    <property type="entry name" value="ECM10"/>
    <property type="match status" value="1"/>
</dbReference>